<dbReference type="Pfam" id="PF01042">
    <property type="entry name" value="Ribonuc_L-PSP"/>
    <property type="match status" value="1"/>
</dbReference>
<dbReference type="InterPro" id="IPR035959">
    <property type="entry name" value="RutC-like_sf"/>
</dbReference>
<reference evidence="2" key="1">
    <citation type="journal article" date="2005" name="Environ. Microbiol.">
        <title>Genetic and functional properties of uncultivated thermophilic crenarchaeotes from a subsurface gold mine as revealed by analysis of genome fragments.</title>
        <authorList>
            <person name="Nunoura T."/>
            <person name="Hirayama H."/>
            <person name="Takami H."/>
            <person name="Oida H."/>
            <person name="Nishi S."/>
            <person name="Shimamura S."/>
            <person name="Suzuki Y."/>
            <person name="Inagaki F."/>
            <person name="Takai K."/>
            <person name="Nealson K.H."/>
            <person name="Horikoshi K."/>
        </authorList>
    </citation>
    <scope>NUCLEOTIDE SEQUENCE</scope>
</reference>
<reference evidence="2" key="2">
    <citation type="journal article" date="2012" name="PLoS ONE">
        <title>A Deeply Branching Thermophilic Bacterium with an Ancient Acetyl-CoA Pathway Dominates a Subsurface Ecosystem.</title>
        <authorList>
            <person name="Takami H."/>
            <person name="Noguchi H."/>
            <person name="Takaki Y."/>
            <person name="Uchiyama I."/>
            <person name="Toyoda A."/>
            <person name="Nishi S."/>
            <person name="Chee G.-J."/>
            <person name="Arai W."/>
            <person name="Nunoura T."/>
            <person name="Itoh T."/>
            <person name="Hattori M."/>
            <person name="Takai K."/>
        </authorList>
    </citation>
    <scope>NUCLEOTIDE SEQUENCE</scope>
</reference>
<dbReference type="AlphaFoldDB" id="H5SDH5"/>
<name>H5SDH5_9BACT</name>
<dbReference type="InterPro" id="IPR006056">
    <property type="entry name" value="RidA"/>
</dbReference>
<dbReference type="GO" id="GO:0005829">
    <property type="term" value="C:cytosol"/>
    <property type="evidence" value="ECO:0007669"/>
    <property type="project" value="TreeGrafter"/>
</dbReference>
<dbReference type="CDD" id="cd00448">
    <property type="entry name" value="YjgF_YER057c_UK114_family"/>
    <property type="match status" value="1"/>
</dbReference>
<dbReference type="EMBL" id="AP011681">
    <property type="protein sequence ID" value="BAL54211.1"/>
    <property type="molecule type" value="Genomic_DNA"/>
</dbReference>
<gene>
    <name evidence="2" type="ORF">HGMM_F13E04C07</name>
</gene>
<dbReference type="PROSITE" id="PS01094">
    <property type="entry name" value="UPF0076"/>
    <property type="match status" value="1"/>
</dbReference>
<dbReference type="SUPFAM" id="SSF55298">
    <property type="entry name" value="YjgF-like"/>
    <property type="match status" value="1"/>
</dbReference>
<dbReference type="NCBIfam" id="TIGR00004">
    <property type="entry name" value="Rid family detoxifying hydrolase"/>
    <property type="match status" value="1"/>
</dbReference>
<evidence type="ECO:0000256" key="1">
    <source>
        <dbReference type="ARBA" id="ARBA00010552"/>
    </source>
</evidence>
<dbReference type="InterPro" id="IPR006175">
    <property type="entry name" value="YjgF/YER057c/UK114"/>
</dbReference>
<dbReference type="GO" id="GO:0019239">
    <property type="term" value="F:deaminase activity"/>
    <property type="evidence" value="ECO:0007669"/>
    <property type="project" value="TreeGrafter"/>
</dbReference>
<proteinExistence type="inferred from homology"/>
<organism evidence="2">
    <name type="scientific">uncultured Acetothermia bacterium</name>
    <dbReference type="NCBI Taxonomy" id="236499"/>
    <lineage>
        <taxon>Bacteria</taxon>
        <taxon>Candidatus Bipolaricaulota</taxon>
        <taxon>environmental samples</taxon>
    </lineage>
</organism>
<dbReference type="Gene3D" id="3.30.1330.40">
    <property type="entry name" value="RutC-like"/>
    <property type="match status" value="1"/>
</dbReference>
<comment type="similarity">
    <text evidence="1">Belongs to the RutC family.</text>
</comment>
<sequence length="127" mass="13805">MPKRIITTEKAPAAIGPYSQAIVANGFVFVSGQIPLDPKTGQLISGDIQAQARQSLENLKAILEAAGSSMDKLVKVTVFAKDLKDFQAINQVYSEYFKENPPARSFIEVSRLPRDAAIEIEGIALLD</sequence>
<protein>
    <submittedName>
        <fullName evidence="2">Endoribonuclease L-PSP</fullName>
    </submittedName>
</protein>
<dbReference type="FunFam" id="3.30.1330.40:FF:000001">
    <property type="entry name" value="L-PSP family endoribonuclease"/>
    <property type="match status" value="1"/>
</dbReference>
<dbReference type="PANTHER" id="PTHR11803:SF58">
    <property type="entry name" value="PROTEIN HMF1-RELATED"/>
    <property type="match status" value="1"/>
</dbReference>
<accession>H5SDH5</accession>
<dbReference type="InterPro" id="IPR019897">
    <property type="entry name" value="RidA_CS"/>
</dbReference>
<evidence type="ECO:0000313" key="2">
    <source>
        <dbReference type="EMBL" id="BAL54211.1"/>
    </source>
</evidence>
<dbReference type="PANTHER" id="PTHR11803">
    <property type="entry name" value="2-IMINOBUTANOATE/2-IMINOPROPANOATE DEAMINASE RIDA"/>
    <property type="match status" value="1"/>
</dbReference>